<dbReference type="InterPro" id="IPR004827">
    <property type="entry name" value="bZIP"/>
</dbReference>
<evidence type="ECO:0000256" key="1">
    <source>
        <dbReference type="SAM" id="MobiDB-lite"/>
    </source>
</evidence>
<dbReference type="EMBL" id="JYNV01000119">
    <property type="protein sequence ID" value="KZM25857.1"/>
    <property type="molecule type" value="Genomic_DNA"/>
</dbReference>
<evidence type="ECO:0000259" key="2">
    <source>
        <dbReference type="PROSITE" id="PS00036"/>
    </source>
</evidence>
<dbReference type="PROSITE" id="PS00036">
    <property type="entry name" value="BZIP_BASIC"/>
    <property type="match status" value="1"/>
</dbReference>
<name>A0A163IP14_DIDRA</name>
<sequence length="352" mass="40008">MEFQIDESQIAIEARRTKNRLAQRTHRRRRRERQQVTDMANTMDSGDDHETCPSTSSHGRISSISTGSSVTAATSIMTTSENLSNFEQDAPLAFDPIFPSHQYQDQSWGHTGQGPSSYQQSDFVMERAFLASQVVAQHGLTNGFDSTSKILFDQLSSVLDSDSLPVGAHLPLDSQPPVRLEDRIGHVLHAADGMGFENFDVVITDYYTAKFRKGSLPFYAQSASRSRRLRQFLIDLHESSKTWTGKEAQGYHEERVLAMERSYEEEFQQLAETGLCSNEVEIRKRAFVGTMINQLFGDETTKDIWKRDRQYLREQVPGIWSLLSNFARNLNVSDNDISQAICVFLYMLKVIK</sequence>
<keyword evidence="4" id="KW-1185">Reference proteome</keyword>
<feature type="region of interest" description="Disordered" evidence="1">
    <location>
        <begin position="18"/>
        <end position="66"/>
    </location>
</feature>
<gene>
    <name evidence="3" type="ORF">ST47_g2868</name>
</gene>
<accession>A0A163IP14</accession>
<dbReference type="GO" id="GO:0003700">
    <property type="term" value="F:DNA-binding transcription factor activity"/>
    <property type="evidence" value="ECO:0007669"/>
    <property type="project" value="InterPro"/>
</dbReference>
<evidence type="ECO:0000313" key="4">
    <source>
        <dbReference type="Proteomes" id="UP000076837"/>
    </source>
</evidence>
<evidence type="ECO:0000313" key="3">
    <source>
        <dbReference type="EMBL" id="KZM25857.1"/>
    </source>
</evidence>
<feature type="compositionally biased region" description="Basic residues" evidence="1">
    <location>
        <begin position="18"/>
        <end position="32"/>
    </location>
</feature>
<feature type="compositionally biased region" description="Low complexity" evidence="1">
    <location>
        <begin position="54"/>
        <end position="66"/>
    </location>
</feature>
<proteinExistence type="predicted"/>
<reference evidence="3 4" key="1">
    <citation type="journal article" date="2016" name="Sci. Rep.">
        <title>Draft genome sequencing and secretome analysis of fungal phytopathogen Ascochyta rabiei provides insight into the necrotrophic effector repertoire.</title>
        <authorList>
            <person name="Verma S."/>
            <person name="Gazara R.K."/>
            <person name="Nizam S."/>
            <person name="Parween S."/>
            <person name="Chattopadhyay D."/>
            <person name="Verma P.K."/>
        </authorList>
    </citation>
    <scope>NUCLEOTIDE SEQUENCE [LARGE SCALE GENOMIC DNA]</scope>
    <source>
        <strain evidence="3 4">ArDII</strain>
    </source>
</reference>
<dbReference type="Proteomes" id="UP000076837">
    <property type="component" value="Unassembled WGS sequence"/>
</dbReference>
<protein>
    <recommendedName>
        <fullName evidence="2">BZIP domain-containing protein</fullName>
    </recommendedName>
</protein>
<feature type="domain" description="BZIP" evidence="2">
    <location>
        <begin position="15"/>
        <end position="29"/>
    </location>
</feature>
<organism evidence="3 4">
    <name type="scientific">Didymella rabiei</name>
    <name type="common">Chickpea ascochyta blight fungus</name>
    <name type="synonym">Mycosphaerella rabiei</name>
    <dbReference type="NCBI Taxonomy" id="5454"/>
    <lineage>
        <taxon>Eukaryota</taxon>
        <taxon>Fungi</taxon>
        <taxon>Dikarya</taxon>
        <taxon>Ascomycota</taxon>
        <taxon>Pezizomycotina</taxon>
        <taxon>Dothideomycetes</taxon>
        <taxon>Pleosporomycetidae</taxon>
        <taxon>Pleosporales</taxon>
        <taxon>Pleosporineae</taxon>
        <taxon>Didymellaceae</taxon>
        <taxon>Ascochyta</taxon>
    </lineage>
</organism>
<comment type="caution">
    <text evidence="3">The sequence shown here is derived from an EMBL/GenBank/DDBJ whole genome shotgun (WGS) entry which is preliminary data.</text>
</comment>
<dbReference type="AlphaFoldDB" id="A0A163IP14"/>